<dbReference type="SUPFAM" id="SSF160387">
    <property type="entry name" value="NosL/MerB-like"/>
    <property type="match status" value="1"/>
</dbReference>
<dbReference type="Proteomes" id="UP001596170">
    <property type="component" value="Unassembled WGS sequence"/>
</dbReference>
<accession>A0ABW1LBV3</accession>
<name>A0ABW1LBV3_9BACL</name>
<dbReference type="PROSITE" id="PS51257">
    <property type="entry name" value="PROKAR_LIPOPROTEIN"/>
    <property type="match status" value="1"/>
</dbReference>
<organism evidence="1 2">
    <name type="scientific">Paenisporosarcina macmurdoensis</name>
    <dbReference type="NCBI Taxonomy" id="212659"/>
    <lineage>
        <taxon>Bacteria</taxon>
        <taxon>Bacillati</taxon>
        <taxon>Bacillota</taxon>
        <taxon>Bacilli</taxon>
        <taxon>Bacillales</taxon>
        <taxon>Caryophanaceae</taxon>
        <taxon>Paenisporosarcina</taxon>
    </lineage>
</organism>
<sequence length="161" mass="18060">MEKNRKLMTAKKLVYVPILLMIGLSGCGENDNSPRALNPEVDTCAVCHMSIVDEEYAAQTVFANGDYEVFDDLGCMVQYAVQQQTANVGANYVKDAETDEWLDANNATYVYHPDFWTPMSYGVLAFTTSQQAEAYIESKGKGTIMKQEDLQQHKWGVHTDE</sequence>
<proteinExistence type="predicted"/>
<dbReference type="RefSeq" id="WP_377735218.1">
    <property type="nucleotide sequence ID" value="NZ_JBHSRI010000025.1"/>
</dbReference>
<reference evidence="2" key="1">
    <citation type="journal article" date="2019" name="Int. J. Syst. Evol. Microbiol.">
        <title>The Global Catalogue of Microorganisms (GCM) 10K type strain sequencing project: providing services to taxonomists for standard genome sequencing and annotation.</title>
        <authorList>
            <consortium name="The Broad Institute Genomics Platform"/>
            <consortium name="The Broad Institute Genome Sequencing Center for Infectious Disease"/>
            <person name="Wu L."/>
            <person name="Ma J."/>
        </authorList>
    </citation>
    <scope>NUCLEOTIDE SEQUENCE [LARGE SCALE GENOMIC DNA]</scope>
    <source>
        <strain evidence="2">CCUG 54527</strain>
    </source>
</reference>
<dbReference type="EMBL" id="JBHSRI010000025">
    <property type="protein sequence ID" value="MFC6040682.1"/>
    <property type="molecule type" value="Genomic_DNA"/>
</dbReference>
<evidence type="ECO:0000313" key="2">
    <source>
        <dbReference type="Proteomes" id="UP001596170"/>
    </source>
</evidence>
<evidence type="ECO:0000313" key="1">
    <source>
        <dbReference type="EMBL" id="MFC6040682.1"/>
    </source>
</evidence>
<comment type="caution">
    <text evidence="1">The sequence shown here is derived from an EMBL/GenBank/DDBJ whole genome shotgun (WGS) entry which is preliminary data.</text>
</comment>
<dbReference type="PANTHER" id="PTHR41247">
    <property type="entry name" value="HTH-TYPE TRANSCRIPTIONAL REPRESSOR YCNK"/>
    <property type="match status" value="1"/>
</dbReference>
<keyword evidence="2" id="KW-1185">Reference proteome</keyword>
<dbReference type="PANTHER" id="PTHR41247:SF1">
    <property type="entry name" value="HTH-TYPE TRANSCRIPTIONAL REPRESSOR YCNK"/>
    <property type="match status" value="1"/>
</dbReference>
<dbReference type="InterPro" id="IPR008719">
    <property type="entry name" value="N2O_reductase_NosL"/>
</dbReference>
<dbReference type="Pfam" id="PF05573">
    <property type="entry name" value="NosL"/>
    <property type="match status" value="1"/>
</dbReference>
<gene>
    <name evidence="1" type="ORF">ACFPYN_14735</name>
</gene>
<protein>
    <submittedName>
        <fullName evidence="1">Nitrous oxide reductase accessory protein NosL</fullName>
    </submittedName>
</protein>